<dbReference type="GO" id="GO:0006465">
    <property type="term" value="P:signal peptide processing"/>
    <property type="evidence" value="ECO:0007669"/>
    <property type="project" value="InterPro"/>
</dbReference>
<keyword evidence="4" id="KW-1185">Reference proteome</keyword>
<dbReference type="RefSeq" id="WP_111275436.1">
    <property type="nucleotide sequence ID" value="NZ_QFYS01000002.1"/>
</dbReference>
<proteinExistence type="predicted"/>
<sequence>MSRFVLHLVLGLAGLASLAAVGRAEPPRLLVNETSSLPRGIYLRASDPPAPGRIVALPAPAASQAYLARLGATPRARLLKRVAATGGTAVCVSDRRLTWPQGAVRILLRDRQGRPLPRWRGCRRLAPGELLLLGDTPASFDSRYFGPVPDTEIDAVYAEVLTW</sequence>
<dbReference type="InterPro" id="IPR019533">
    <property type="entry name" value="Peptidase_S26"/>
</dbReference>
<dbReference type="Gene3D" id="2.10.109.10">
    <property type="entry name" value="Umud Fragment, subunit A"/>
    <property type="match status" value="1"/>
</dbReference>
<dbReference type="EMBL" id="QFYS01000002">
    <property type="protein sequence ID" value="RAK67827.1"/>
    <property type="molecule type" value="Genomic_DNA"/>
</dbReference>
<comment type="caution">
    <text evidence="3">The sequence shown here is derived from an EMBL/GenBank/DDBJ whole genome shotgun (WGS) entry which is preliminary data.</text>
</comment>
<feature type="signal peptide" evidence="1">
    <location>
        <begin position="1"/>
        <end position="19"/>
    </location>
</feature>
<accession>A0A328BLJ3</accession>
<feature type="chain" id="PRO_5016324519" description="Peptidase S26 domain-containing protein" evidence="1">
    <location>
        <begin position="20"/>
        <end position="163"/>
    </location>
</feature>
<feature type="domain" description="Peptidase S26" evidence="2">
    <location>
        <begin position="46"/>
        <end position="155"/>
    </location>
</feature>
<evidence type="ECO:0000259" key="2">
    <source>
        <dbReference type="Pfam" id="PF10502"/>
    </source>
</evidence>
<dbReference type="Pfam" id="PF10502">
    <property type="entry name" value="Peptidase_S26"/>
    <property type="match status" value="1"/>
</dbReference>
<evidence type="ECO:0000313" key="4">
    <source>
        <dbReference type="Proteomes" id="UP000249524"/>
    </source>
</evidence>
<dbReference type="AlphaFoldDB" id="A0A328BLJ3"/>
<protein>
    <recommendedName>
        <fullName evidence="2">Peptidase S26 domain-containing protein</fullName>
    </recommendedName>
</protein>
<gene>
    <name evidence="3" type="ORF">DJ019_08010</name>
</gene>
<name>A0A328BLJ3_9CAUL</name>
<dbReference type="SUPFAM" id="SSF51306">
    <property type="entry name" value="LexA/Signal peptidase"/>
    <property type="match status" value="1"/>
</dbReference>
<dbReference type="InterPro" id="IPR036286">
    <property type="entry name" value="LexA/Signal_pep-like_sf"/>
</dbReference>
<dbReference type="OrthoDB" id="5360818at2"/>
<keyword evidence="1" id="KW-0732">Signal</keyword>
<dbReference type="GO" id="GO:0004252">
    <property type="term" value="F:serine-type endopeptidase activity"/>
    <property type="evidence" value="ECO:0007669"/>
    <property type="project" value="InterPro"/>
</dbReference>
<organism evidence="3 4">
    <name type="scientific">Phenylobacterium kunshanense</name>
    <dbReference type="NCBI Taxonomy" id="1445034"/>
    <lineage>
        <taxon>Bacteria</taxon>
        <taxon>Pseudomonadati</taxon>
        <taxon>Pseudomonadota</taxon>
        <taxon>Alphaproteobacteria</taxon>
        <taxon>Caulobacterales</taxon>
        <taxon>Caulobacteraceae</taxon>
        <taxon>Phenylobacterium</taxon>
    </lineage>
</organism>
<dbReference type="Proteomes" id="UP000249524">
    <property type="component" value="Unassembled WGS sequence"/>
</dbReference>
<evidence type="ECO:0000313" key="3">
    <source>
        <dbReference type="EMBL" id="RAK67827.1"/>
    </source>
</evidence>
<evidence type="ECO:0000256" key="1">
    <source>
        <dbReference type="SAM" id="SignalP"/>
    </source>
</evidence>
<reference evidence="3 4" key="1">
    <citation type="submission" date="2018-05" db="EMBL/GenBank/DDBJ databases">
        <authorList>
            <person name="Lanie J.A."/>
            <person name="Ng W.-L."/>
            <person name="Kazmierczak K.M."/>
            <person name="Andrzejewski T.M."/>
            <person name="Davidsen T.M."/>
            <person name="Wayne K.J."/>
            <person name="Tettelin H."/>
            <person name="Glass J.I."/>
            <person name="Rusch D."/>
            <person name="Podicherti R."/>
            <person name="Tsui H.-C.T."/>
            <person name="Winkler M.E."/>
        </authorList>
    </citation>
    <scope>NUCLEOTIDE SEQUENCE [LARGE SCALE GENOMIC DNA]</scope>
    <source>
        <strain evidence="3 4">BUT-10</strain>
    </source>
</reference>